<evidence type="ECO:0000256" key="1">
    <source>
        <dbReference type="SAM" id="MobiDB-lite"/>
    </source>
</evidence>
<dbReference type="Gene3D" id="3.30.565.10">
    <property type="entry name" value="Histidine kinase-like ATPase, C-terminal domain"/>
    <property type="match status" value="1"/>
</dbReference>
<sequence length="1862" mass="223631">MKHTRSIIRDHLAQNGKSPSPENIRSFIDKNRKKIKKLIVEYKEINWENFEILDFITFVREKFELPSQIPLDAFIKLITYSVTTGNTLDYDEVLKLIPQDTRKSDNLKIVKKEKLIKNQWEHLAQWLVEIIANACDASNPEVQVGRFWEGFFQSLRFLQEFENAKLSINTKKQWEKAFEISLVEEKNEVKVWSLTSKKQENWTIVSLTTKLDDKTLTYLNDFICSRFGTNPYINLYLNWKRLNDLEEFVYINWQKLDTSLLPVVNITLNESGFIAEDFWVGMDSKTICEKLLIPTSSSKLRTKMDIEETKKYADEHTRFFYKRNTKSDKKQKTIIRLQVAWVVNEEFVCETSSNISIFSLETPFFEWVPEAKNQVLPTRWVVLTIEKAISKIFDKCETLEEKVELSEIVWKIISKLKERKTNETEKKYTLDYIWREAFKPFLEELKESGKIVLPTQDELQKIIWNNENVIFVSPDFINFDITSLPGVKKIDSIIGETKPFYTMEFSQNATHDYLIHKTWILVNSKYLNSKTDSNISPVQILNTSINLNIWYEIQSDIVFYGRIDKDNLTLSPPTKKAKSEEFTQNQFNQNNEENLQKDSEEYKKMLEEKRWVLKEVLDEFLEEFDEGLKIFCEIATLKYGVIKRSVSMLLDKDELVLGIKNPKDFMNYAFFWKNIDYKIADNFIARLRQKTPEIQWNIFYFISLLTIYSEGLNDNNLPRDLNINQEIKDAILNKIELDKYIELIDKIFELFEAEPEFMSQVTKRLSSKNWKWSKNKMIFEIQKIINELEQIKETWEFPNQNTTKIQIDDTEYTGIEDIMDPKFAVFMEDEEVKKIINWADQDEWNLAEERILFKFKFDWNINLAIFDWEEHGKAESCLESLKSGIITVGNKNVYDCLVEYFKSDDKNKEYIDFWNKYNIQLWKIHWLYELFNIQNIIYQLKKNWFVKKEVEEEKETKVWENETIFEPLYHNFYFELLNCLSNFDEGNFDEIKTMFNKHYWYIFSLKLTRKSARILDGLFYNNALRLFIESGFFAVWINEPMGIWMKKYWINLKPEEMLALWDFFQFITPTPELKKRCLELQQEKKASENFQAESLSDPKYEEFMDDMRNLWAKVPYWWDILEEFKKSSFYKKYRFLWDSIDWIVGNLNSLIQVRSITNKDIVTHVRKFTDKNGKLLKDNWLKFNREFNKEYLWLSARQFFEQVTIYLLEKNLFNKQAPENSSTIAQIDKTIDELRTKLREYPQDLVAFGEFLDKGWEFLKSEKSVIKINWDKKFKLSELIAGYRLHNKELMDIEDEWNLWDFIQNILSKNYNCELFQNEIRSSIDGQDESAMIWVRELVQNSRDAILGSGNSWQIEINFYEEDGNWVSSVLDPAWMNLKQVFNYLLVPGESSKTGANSEGMFGQGFYATTIESKEIRVKTGVWDWKTTSLVFKPIFNEWWLIHDFEISYEIINEDFNWTLVERVDKASWIWGNLRALIGVHNIQKYVWNVDDVEVLYKWESIANTKELLETVGVLWYWEIKIFETSDKIERKTKNNLYIRDLPDDYLDDLPDWMSKFIKSRNISIEVPAGMELTKTRNSLAQREKNLPILRKYLFKGFVEMLLKSFVDRNTGIKIPMLPEDYLSLEDKYFNYSRQINRIADKYNFWEELNDNEIEILKNDSERMAQFLIQANFEYEWKITNLREMKQKILAKNRIESNSDMFNEYQNQSFFTSDNINRSMENAPRNYNISIKEMSEKLWVSIEQIKNFNNFMENNFSKLISNLYWWKFINSYYEREWWENGAARYRKIKWNIYMYWNVDNIKECILNFENPKMQEEIIEVTTHEIVHLLENKDKLWSHEKDLEHDKSFELIQRNLLTTMQRV</sequence>
<gene>
    <name evidence="2" type="ORF">ACD_49C00050G0007</name>
</gene>
<feature type="region of interest" description="Disordered" evidence="1">
    <location>
        <begin position="1"/>
        <end position="22"/>
    </location>
</feature>
<protein>
    <submittedName>
        <fullName evidence="2">Uncharacterized protein</fullName>
    </submittedName>
</protein>
<evidence type="ECO:0000313" key="2">
    <source>
        <dbReference type="EMBL" id="EKD66337.1"/>
    </source>
</evidence>
<proteinExistence type="predicted"/>
<accession>K2AX27</accession>
<dbReference type="EMBL" id="AMFJ01021636">
    <property type="protein sequence ID" value="EKD66337.1"/>
    <property type="molecule type" value="Genomic_DNA"/>
</dbReference>
<reference evidence="2" key="1">
    <citation type="journal article" date="2012" name="Science">
        <title>Fermentation, hydrogen, and sulfur metabolism in multiple uncultivated bacterial phyla.</title>
        <authorList>
            <person name="Wrighton K.C."/>
            <person name="Thomas B.C."/>
            <person name="Sharon I."/>
            <person name="Miller C.S."/>
            <person name="Castelle C.J."/>
            <person name="VerBerkmoes N.C."/>
            <person name="Wilkins M.J."/>
            <person name="Hettich R.L."/>
            <person name="Lipton M.S."/>
            <person name="Williams K.H."/>
            <person name="Long P.E."/>
            <person name="Banfield J.F."/>
        </authorList>
    </citation>
    <scope>NUCLEOTIDE SEQUENCE [LARGE SCALE GENOMIC DNA]</scope>
</reference>
<organism evidence="2">
    <name type="scientific">uncultured bacterium</name>
    <name type="common">gcode 4</name>
    <dbReference type="NCBI Taxonomy" id="1234023"/>
    <lineage>
        <taxon>Bacteria</taxon>
        <taxon>environmental samples</taxon>
    </lineage>
</organism>
<dbReference type="SUPFAM" id="SSF55874">
    <property type="entry name" value="ATPase domain of HSP90 chaperone/DNA topoisomerase II/histidine kinase"/>
    <property type="match status" value="1"/>
</dbReference>
<dbReference type="InterPro" id="IPR036890">
    <property type="entry name" value="HATPase_C_sf"/>
</dbReference>
<name>K2AX27_9BACT</name>
<comment type="caution">
    <text evidence="2">The sequence shown here is derived from an EMBL/GenBank/DDBJ whole genome shotgun (WGS) entry which is preliminary data.</text>
</comment>